<organism evidence="1">
    <name type="scientific">viral metagenome</name>
    <dbReference type="NCBI Taxonomy" id="1070528"/>
    <lineage>
        <taxon>unclassified sequences</taxon>
        <taxon>metagenomes</taxon>
        <taxon>organismal metagenomes</taxon>
    </lineage>
</organism>
<proteinExistence type="predicted"/>
<accession>A0A6C0BDI9</accession>
<protein>
    <submittedName>
        <fullName evidence="1">Uncharacterized protein</fullName>
    </submittedName>
</protein>
<dbReference type="EMBL" id="MN739115">
    <property type="protein sequence ID" value="QHS89639.1"/>
    <property type="molecule type" value="Genomic_DNA"/>
</dbReference>
<sequence length="437" mass="51303">MTEKLYNDTTTYLNLLVNKRLYENACNYINTCDYQWFNPAIYDIDEIRSLLHIGITKDLLPRIIGWFIVEAHGIRNTNYLTLDGQLFTFKKFGDIDKQLELFKKELKKFTVNSNNRPPISYNEFKKLKIKNLFICKNCSDYLKQIKLEYSCTGDYCIGGIIVDDPSRILPTNIAKDIINSRKTYKTTYYGICNNINNFIDSLNDGAGYFIKFDEICNNNSISLLHNYIYSCSDSTTDKFGIPHYQMSNIYSNPFNRDENNKHLNLDIKYDADEIAMMFYMSELKEKASIKLNENTKQINDDTEVKLTILDEQEKEFKQYKDATITYLENERIEISKQREKLLRQMQIVNKNTEKFQMEFKRNRKIKSITEIYNELQNIVIEADIYIPATLGKKLDKIGKKLEEIENTDEDTDTDTETVIALVENRKPIVYATKTDIE</sequence>
<name>A0A6C0BDI9_9ZZZZ</name>
<evidence type="ECO:0000313" key="1">
    <source>
        <dbReference type="EMBL" id="QHS89639.1"/>
    </source>
</evidence>
<reference evidence="1" key="1">
    <citation type="journal article" date="2020" name="Nature">
        <title>Giant virus diversity and host interactions through global metagenomics.</title>
        <authorList>
            <person name="Schulz F."/>
            <person name="Roux S."/>
            <person name="Paez-Espino D."/>
            <person name="Jungbluth S."/>
            <person name="Walsh D.A."/>
            <person name="Denef V.J."/>
            <person name="McMahon K.D."/>
            <person name="Konstantinidis K.T."/>
            <person name="Eloe-Fadrosh E.A."/>
            <person name="Kyrpides N.C."/>
            <person name="Woyke T."/>
        </authorList>
    </citation>
    <scope>NUCLEOTIDE SEQUENCE</scope>
    <source>
        <strain evidence="1">GVMAG-M-3300010160-26</strain>
    </source>
</reference>
<dbReference type="AlphaFoldDB" id="A0A6C0BDI9"/>